<organism evidence="3 4">
    <name type="scientific">Botrytis paeoniae</name>
    <dbReference type="NCBI Taxonomy" id="278948"/>
    <lineage>
        <taxon>Eukaryota</taxon>
        <taxon>Fungi</taxon>
        <taxon>Dikarya</taxon>
        <taxon>Ascomycota</taxon>
        <taxon>Pezizomycotina</taxon>
        <taxon>Leotiomycetes</taxon>
        <taxon>Helotiales</taxon>
        <taxon>Sclerotiniaceae</taxon>
        <taxon>Botrytis</taxon>
    </lineage>
</organism>
<proteinExistence type="predicted"/>
<feature type="transmembrane region" description="Helical" evidence="2">
    <location>
        <begin position="505"/>
        <end position="527"/>
    </location>
</feature>
<evidence type="ECO:0000256" key="2">
    <source>
        <dbReference type="SAM" id="Phobius"/>
    </source>
</evidence>
<keyword evidence="4" id="KW-1185">Reference proteome</keyword>
<name>A0A4Z1G302_9HELO</name>
<comment type="caution">
    <text evidence="3">The sequence shown here is derived from an EMBL/GenBank/DDBJ whole genome shotgun (WGS) entry which is preliminary data.</text>
</comment>
<sequence length="601" mass="66733">MLRGRLPSYPYLRPPSPGPRSHRQRVSVNTSSSQTSSPSSSTHAARVEKKPIPPEKFQSALKLYSEFRMKEGLAQRSPDPNATSPSSIVSFGAPGPLTNASRSSQSKTAYSFDAAPSDWSSVMSFDTSSQHSVKSGAKNKAISYQGNAVSQRKRKRFGPVAKAETALIRHLGACEKCRGRNVKCPLEHHDIESLNRALQSSPSKQEFDSQYYNSTSPINEFQTANTPSGQATPVTSQVQYELQGIGEKFDVAPDLSLDHDLILSPIIDLETSQSQNENSLSTSMSLETRVATHYSPFQHGGQFPLGVWDCSTYKCYFLDGECRHSFVDEESLQAHFEDNHFEFTRIDPCLRLICTECFFVTTSHACGCGGTVKLFICGNYIPTGQYPPESPPRTSNSFTGFNVPTIFSDDFYTNTAFGHGLGFHTNETQNFGSDTNSIFYGDGSNMYPSPDSSTYGSYNYDSTQPGGNRYNGYAWALTLGAKKATETPIPYRVMKFSQISKHQKILIYVLLSLILIFTSFQLFPWIMSTISKIDQFLPSIPTLGFIGFLISFATSWATRHVHSTRKAKRCKMRRCPLHTLTPLKSQYGQRVIPVLMHASVS</sequence>
<evidence type="ECO:0000256" key="1">
    <source>
        <dbReference type="SAM" id="MobiDB-lite"/>
    </source>
</evidence>
<feature type="compositionally biased region" description="Polar residues" evidence="1">
    <location>
        <begin position="78"/>
        <end position="89"/>
    </location>
</feature>
<keyword evidence="2" id="KW-0812">Transmembrane</keyword>
<evidence type="ECO:0000313" key="4">
    <source>
        <dbReference type="Proteomes" id="UP000297910"/>
    </source>
</evidence>
<feature type="region of interest" description="Disordered" evidence="1">
    <location>
        <begin position="1"/>
        <end position="55"/>
    </location>
</feature>
<evidence type="ECO:0000313" key="3">
    <source>
        <dbReference type="EMBL" id="TGO29762.1"/>
    </source>
</evidence>
<feature type="region of interest" description="Disordered" evidence="1">
    <location>
        <begin position="71"/>
        <end position="104"/>
    </location>
</feature>
<accession>A0A4Z1G302</accession>
<protein>
    <submittedName>
        <fullName evidence="3">Uncharacterized protein</fullName>
    </submittedName>
</protein>
<dbReference type="EMBL" id="PQXI01000011">
    <property type="protein sequence ID" value="TGO29762.1"/>
    <property type="molecule type" value="Genomic_DNA"/>
</dbReference>
<keyword evidence="2" id="KW-1133">Transmembrane helix</keyword>
<dbReference type="AlphaFoldDB" id="A0A4Z1G302"/>
<dbReference type="Proteomes" id="UP000297910">
    <property type="component" value="Unassembled WGS sequence"/>
</dbReference>
<keyword evidence="2" id="KW-0472">Membrane</keyword>
<feature type="region of interest" description="Disordered" evidence="1">
    <location>
        <begin position="132"/>
        <end position="156"/>
    </location>
</feature>
<reference evidence="3 4" key="1">
    <citation type="submission" date="2017-12" db="EMBL/GenBank/DDBJ databases">
        <title>Comparative genomics of Botrytis spp.</title>
        <authorList>
            <person name="Valero-Jimenez C.A."/>
            <person name="Tapia P."/>
            <person name="Veloso J."/>
            <person name="Silva-Moreno E."/>
            <person name="Staats M."/>
            <person name="Valdes J.H."/>
            <person name="Van Kan J.A.L."/>
        </authorList>
    </citation>
    <scope>NUCLEOTIDE SEQUENCE [LARGE SCALE GENOMIC DNA]</scope>
    <source>
        <strain evidence="3 4">Bp0003</strain>
    </source>
</reference>
<gene>
    <name evidence="3" type="ORF">BPAE_0011g00340</name>
</gene>
<feature type="compositionally biased region" description="Low complexity" evidence="1">
    <location>
        <begin position="27"/>
        <end position="42"/>
    </location>
</feature>
<feature type="transmembrane region" description="Helical" evidence="2">
    <location>
        <begin position="539"/>
        <end position="558"/>
    </location>
</feature>
<feature type="compositionally biased region" description="Low complexity" evidence="1">
    <location>
        <begin position="1"/>
        <end position="11"/>
    </location>
</feature>